<proteinExistence type="predicted"/>
<evidence type="ECO:0000313" key="2">
    <source>
        <dbReference type="EMBL" id="BBH23646.1"/>
    </source>
</evidence>
<accession>A0A3G9IYN0</accession>
<feature type="transmembrane region" description="Helical" evidence="1">
    <location>
        <begin position="157"/>
        <end position="180"/>
    </location>
</feature>
<feature type="transmembrane region" description="Helical" evidence="1">
    <location>
        <begin position="66"/>
        <end position="82"/>
    </location>
</feature>
<feature type="transmembrane region" description="Helical" evidence="1">
    <location>
        <begin position="206"/>
        <end position="227"/>
    </location>
</feature>
<keyword evidence="1" id="KW-0812">Transmembrane</keyword>
<evidence type="ECO:0000256" key="1">
    <source>
        <dbReference type="SAM" id="Phobius"/>
    </source>
</evidence>
<feature type="transmembrane region" description="Helical" evidence="1">
    <location>
        <begin position="265"/>
        <end position="291"/>
    </location>
</feature>
<feature type="transmembrane region" description="Helical" evidence="1">
    <location>
        <begin position="311"/>
        <end position="334"/>
    </location>
</feature>
<dbReference type="Proteomes" id="UP000275368">
    <property type="component" value="Chromosome"/>
</dbReference>
<feature type="transmembrane region" description="Helical" evidence="1">
    <location>
        <begin position="88"/>
        <end position="108"/>
    </location>
</feature>
<feature type="transmembrane region" description="Helical" evidence="1">
    <location>
        <begin position="376"/>
        <end position="398"/>
    </location>
</feature>
<dbReference type="Pfam" id="PF13687">
    <property type="entry name" value="DUF4153"/>
    <property type="match status" value="1"/>
</dbReference>
<keyword evidence="1" id="KW-0472">Membrane</keyword>
<name>A0A3G9IYN0_9BACL</name>
<gene>
    <name evidence="2" type="ORF">Back11_49910</name>
</gene>
<dbReference type="OrthoDB" id="9767931at2"/>
<dbReference type="InterPro" id="IPR025291">
    <property type="entry name" value="DUF4153"/>
</dbReference>
<dbReference type="EMBL" id="AP019308">
    <property type="protein sequence ID" value="BBH23646.1"/>
    <property type="molecule type" value="Genomic_DNA"/>
</dbReference>
<feature type="transmembrane region" description="Helical" evidence="1">
    <location>
        <begin position="37"/>
        <end position="54"/>
    </location>
</feature>
<evidence type="ECO:0000313" key="3">
    <source>
        <dbReference type="Proteomes" id="UP000275368"/>
    </source>
</evidence>
<organism evidence="2 3">
    <name type="scientific">Paenibacillus baekrokdamisoli</name>
    <dbReference type="NCBI Taxonomy" id="1712516"/>
    <lineage>
        <taxon>Bacteria</taxon>
        <taxon>Bacillati</taxon>
        <taxon>Bacillota</taxon>
        <taxon>Bacilli</taxon>
        <taxon>Bacillales</taxon>
        <taxon>Paenibacillaceae</taxon>
        <taxon>Paenibacillus</taxon>
    </lineage>
</organism>
<dbReference type="RefSeq" id="WP_125666643.1">
    <property type="nucleotide sequence ID" value="NZ_JACHXC010000003.1"/>
</dbReference>
<dbReference type="KEGG" id="pbk:Back11_49910"/>
<keyword evidence="1" id="KW-1133">Transmembrane helix</keyword>
<feature type="transmembrane region" description="Helical" evidence="1">
    <location>
        <begin position="410"/>
        <end position="427"/>
    </location>
</feature>
<sequence>MNNRSTPLLGRSPKALIAAVVLAIVHQYLFYGHVLGVSYPIFIILFYAFMYHLANDRMRAPTPFGWLLLIVNLMLSMTYVLFNNSFFYVLNVLVIPPLIFIHMSYMLSARRIEWWKIRIIQDALDHLFVQSTRHFPTVFKVIRLSTFRRMNKQRKGVMSKVLLGLVIALPFLVIVINLLASADGVFNSLLSGVPGWLDQLSYSESVLRLIWVIIFGFLFFGYLWGFIKQKTYDWEKRAQAAKAQLRTDSEAAALTVQSSYQIDPIIMATVLIAFNAVYVLFVVVQFTYLFGAGQGILPEGSSYAEYARSGFVELIAVSIINFAIMMITLVFGSAQGQSALKKLNNAMLYILVGCSFVMLYSAYMRLTLYEDTFGYTYIRFLVHAFMLFLAILLIIAGFRIHYARIPLTKCYIVLGLISYVMMNYIGMDRIIASNNIERFRESGKIDVNYLTDLSTDATPLLIHFAQKEYPELQESLRNQQTDLWRDSNRAWPSFNLSHYRAERALNRYFEEEITKSH</sequence>
<feature type="transmembrane region" description="Helical" evidence="1">
    <location>
        <begin position="346"/>
        <end position="364"/>
    </location>
</feature>
<dbReference type="AlphaFoldDB" id="A0A3G9IYN0"/>
<reference evidence="2 3" key="1">
    <citation type="submission" date="2018-11" db="EMBL/GenBank/DDBJ databases">
        <title>Complete genome sequence of Paenibacillus baekrokdamisoli strain KCTC 33723.</title>
        <authorList>
            <person name="Kang S.W."/>
            <person name="Lee K.C."/>
            <person name="Kim K.K."/>
            <person name="Kim J.S."/>
            <person name="Kim D.S."/>
            <person name="Ko S.H."/>
            <person name="Yang S.H."/>
            <person name="Lee J.S."/>
        </authorList>
    </citation>
    <scope>NUCLEOTIDE SEQUENCE [LARGE SCALE GENOMIC DNA]</scope>
    <source>
        <strain evidence="2 3">KCTC 33723</strain>
    </source>
</reference>
<keyword evidence="3" id="KW-1185">Reference proteome</keyword>
<protein>
    <submittedName>
        <fullName evidence="2">Uncharacterized protein</fullName>
    </submittedName>
</protein>